<reference evidence="1" key="2">
    <citation type="journal article" date="2015" name="Data Brief">
        <title>Shoot transcriptome of the giant reed, Arundo donax.</title>
        <authorList>
            <person name="Barrero R.A."/>
            <person name="Guerrero F.D."/>
            <person name="Moolhuijzen P."/>
            <person name="Goolsby J.A."/>
            <person name="Tidwell J."/>
            <person name="Bellgard S.E."/>
            <person name="Bellgard M.I."/>
        </authorList>
    </citation>
    <scope>NUCLEOTIDE SEQUENCE</scope>
    <source>
        <tissue evidence="1">Shoot tissue taken approximately 20 cm above the soil surface</tissue>
    </source>
</reference>
<protein>
    <submittedName>
        <fullName evidence="1">Uncharacterized protein</fullName>
    </submittedName>
</protein>
<accession>A0A0A9DQV4</accession>
<dbReference type="AlphaFoldDB" id="A0A0A9DQV4"/>
<proteinExistence type="predicted"/>
<dbReference type="EMBL" id="GBRH01211783">
    <property type="protein sequence ID" value="JAD86112.1"/>
    <property type="molecule type" value="Transcribed_RNA"/>
</dbReference>
<sequence>MVTVQQQLYLGFSIHSTVHPYHDAHSGTNSPNMSVEPALNNPPFTNSSCRKLAAGFAVYCAYTHLIPQNCPTLKLLAPSLYDFDGSGSVINRDFESYTNSVLQFAHFTLFVVPPLETDSIVPKKERFSVPQFGHGPFRIKKSLTMALVNDCAKNNIRGKAANHVNMKPKGSGSCIVQEECEVNKKIVKSIFERRKMTSSNVVTCSKHDAGILISKV</sequence>
<organism evidence="1">
    <name type="scientific">Arundo donax</name>
    <name type="common">Giant reed</name>
    <name type="synonym">Donax arundinaceus</name>
    <dbReference type="NCBI Taxonomy" id="35708"/>
    <lineage>
        <taxon>Eukaryota</taxon>
        <taxon>Viridiplantae</taxon>
        <taxon>Streptophyta</taxon>
        <taxon>Embryophyta</taxon>
        <taxon>Tracheophyta</taxon>
        <taxon>Spermatophyta</taxon>
        <taxon>Magnoliopsida</taxon>
        <taxon>Liliopsida</taxon>
        <taxon>Poales</taxon>
        <taxon>Poaceae</taxon>
        <taxon>PACMAD clade</taxon>
        <taxon>Arundinoideae</taxon>
        <taxon>Arundineae</taxon>
        <taxon>Arundo</taxon>
    </lineage>
</organism>
<evidence type="ECO:0000313" key="1">
    <source>
        <dbReference type="EMBL" id="JAD86112.1"/>
    </source>
</evidence>
<reference evidence="1" key="1">
    <citation type="submission" date="2014-09" db="EMBL/GenBank/DDBJ databases">
        <authorList>
            <person name="Magalhaes I.L.F."/>
            <person name="Oliveira U."/>
            <person name="Santos F.R."/>
            <person name="Vidigal T.H.D.A."/>
            <person name="Brescovit A.D."/>
            <person name="Santos A.J."/>
        </authorList>
    </citation>
    <scope>NUCLEOTIDE SEQUENCE</scope>
    <source>
        <tissue evidence="1">Shoot tissue taken approximately 20 cm above the soil surface</tissue>
    </source>
</reference>
<name>A0A0A9DQV4_ARUDO</name>